<dbReference type="EMBL" id="CADCWL010000002">
    <property type="protein sequence ID" value="CAA9542508.1"/>
    <property type="molecule type" value="Genomic_DNA"/>
</dbReference>
<organism evidence="2">
    <name type="scientific">uncultured Thermomicrobiales bacterium</name>
    <dbReference type="NCBI Taxonomy" id="1645740"/>
    <lineage>
        <taxon>Bacteria</taxon>
        <taxon>Pseudomonadati</taxon>
        <taxon>Thermomicrobiota</taxon>
        <taxon>Thermomicrobia</taxon>
        <taxon>Thermomicrobiales</taxon>
        <taxon>environmental samples</taxon>
    </lineage>
</organism>
<dbReference type="AlphaFoldDB" id="A0A6J4U7J9"/>
<evidence type="ECO:0000313" key="2">
    <source>
        <dbReference type="EMBL" id="CAA9542508.1"/>
    </source>
</evidence>
<name>A0A6J4U7J9_9BACT</name>
<feature type="region of interest" description="Disordered" evidence="1">
    <location>
        <begin position="1"/>
        <end position="64"/>
    </location>
</feature>
<feature type="non-terminal residue" evidence="2">
    <location>
        <position position="1"/>
    </location>
</feature>
<feature type="compositionally biased region" description="Low complexity" evidence="1">
    <location>
        <begin position="34"/>
        <end position="53"/>
    </location>
</feature>
<feature type="non-terminal residue" evidence="2">
    <location>
        <position position="64"/>
    </location>
</feature>
<reference evidence="2" key="1">
    <citation type="submission" date="2020-02" db="EMBL/GenBank/DDBJ databases">
        <authorList>
            <person name="Meier V. D."/>
        </authorList>
    </citation>
    <scope>NUCLEOTIDE SEQUENCE</scope>
    <source>
        <strain evidence="2">AVDCRST_MAG19</strain>
    </source>
</reference>
<feature type="compositionally biased region" description="Basic and acidic residues" evidence="1">
    <location>
        <begin position="17"/>
        <end position="29"/>
    </location>
</feature>
<gene>
    <name evidence="2" type="ORF">AVDCRST_MAG19-3</name>
</gene>
<sequence length="64" mass="6848">ALAARNDPLVPPPPRSVVERVDSPPDRVPRRGALRGLPAAGAAGRGPPRFPGRGPKRPDDRRRV</sequence>
<accession>A0A6J4U7J9</accession>
<proteinExistence type="predicted"/>
<protein>
    <submittedName>
        <fullName evidence="2">Uncharacterized protein</fullName>
    </submittedName>
</protein>
<evidence type="ECO:0000256" key="1">
    <source>
        <dbReference type="SAM" id="MobiDB-lite"/>
    </source>
</evidence>